<feature type="transmembrane region" description="Helical" evidence="1">
    <location>
        <begin position="248"/>
        <end position="267"/>
    </location>
</feature>
<keyword evidence="1" id="KW-0812">Transmembrane</keyword>
<evidence type="ECO:0000256" key="1">
    <source>
        <dbReference type="SAM" id="Phobius"/>
    </source>
</evidence>
<dbReference type="EMBL" id="JAUIZM010000002">
    <property type="protein sequence ID" value="KAK1396477.1"/>
    <property type="molecule type" value="Genomic_DNA"/>
</dbReference>
<sequence length="336" mass="39065">MANTSEARTIKNMHKTLFNEDNTLESRKMKRKLVFAYEGKVERKLATKQAMEDMPEKSHKDEDIEIKGKKKTSKKTWVIDAGFGSLLHFDLGELPQRLAFKVLEAFDNESCMLKLQNGNIKITEREVYNVLGLPYEGDEVVIAQGDARHERIIQWRAQFSSNNDPTLIKASEVVNRIKQQRNVDELFKMNFFVIITNVLIRSNTNNFLSQTILSFDDEFDNSAQYNWAAYLIKNLVITKERWMHKTSLFYTGPMIFLIILYADGVLYKGRQVVRRDNPSFRGWTKGRLREMESMESERGTFGSRAIFEAGSQERIPENQRIAEDKATNSTFILKKY</sequence>
<reference evidence="2" key="2">
    <citation type="submission" date="2023-05" db="EMBL/GenBank/DDBJ databases">
        <authorList>
            <person name="Schelkunov M.I."/>
        </authorList>
    </citation>
    <scope>NUCLEOTIDE SEQUENCE</scope>
    <source>
        <strain evidence="2">Hsosn_3</strain>
        <tissue evidence="2">Leaf</tissue>
    </source>
</reference>
<organism evidence="2 3">
    <name type="scientific">Heracleum sosnowskyi</name>
    <dbReference type="NCBI Taxonomy" id="360622"/>
    <lineage>
        <taxon>Eukaryota</taxon>
        <taxon>Viridiplantae</taxon>
        <taxon>Streptophyta</taxon>
        <taxon>Embryophyta</taxon>
        <taxon>Tracheophyta</taxon>
        <taxon>Spermatophyta</taxon>
        <taxon>Magnoliopsida</taxon>
        <taxon>eudicotyledons</taxon>
        <taxon>Gunneridae</taxon>
        <taxon>Pentapetalae</taxon>
        <taxon>asterids</taxon>
        <taxon>campanulids</taxon>
        <taxon>Apiales</taxon>
        <taxon>Apiaceae</taxon>
        <taxon>Apioideae</taxon>
        <taxon>apioid superclade</taxon>
        <taxon>Tordylieae</taxon>
        <taxon>Tordyliinae</taxon>
        <taxon>Heracleum</taxon>
    </lineage>
</organism>
<comment type="caution">
    <text evidence="2">The sequence shown here is derived from an EMBL/GenBank/DDBJ whole genome shotgun (WGS) entry which is preliminary data.</text>
</comment>
<protein>
    <submittedName>
        <fullName evidence="2">Uncharacterized protein</fullName>
    </submittedName>
</protein>
<reference evidence="2" key="1">
    <citation type="submission" date="2023-02" db="EMBL/GenBank/DDBJ databases">
        <title>Genome of toxic invasive species Heracleum sosnowskyi carries increased number of genes despite the absence of recent whole-genome duplications.</title>
        <authorList>
            <person name="Schelkunov M."/>
            <person name="Shtratnikova V."/>
            <person name="Makarenko M."/>
            <person name="Klepikova A."/>
            <person name="Omelchenko D."/>
            <person name="Novikova G."/>
            <person name="Obukhova E."/>
            <person name="Bogdanov V."/>
            <person name="Penin A."/>
            <person name="Logacheva M."/>
        </authorList>
    </citation>
    <scope>NUCLEOTIDE SEQUENCE</scope>
    <source>
        <strain evidence="2">Hsosn_3</strain>
        <tissue evidence="2">Leaf</tissue>
    </source>
</reference>
<gene>
    <name evidence="2" type="ORF">POM88_006340</name>
</gene>
<evidence type="ECO:0000313" key="2">
    <source>
        <dbReference type="EMBL" id="KAK1396477.1"/>
    </source>
</evidence>
<evidence type="ECO:0000313" key="3">
    <source>
        <dbReference type="Proteomes" id="UP001237642"/>
    </source>
</evidence>
<keyword evidence="1" id="KW-0472">Membrane</keyword>
<proteinExistence type="predicted"/>
<keyword evidence="1" id="KW-1133">Transmembrane helix</keyword>
<dbReference type="Proteomes" id="UP001237642">
    <property type="component" value="Unassembled WGS sequence"/>
</dbReference>
<name>A0AAD8J5T8_9APIA</name>
<keyword evidence="3" id="KW-1185">Reference proteome</keyword>
<dbReference type="AlphaFoldDB" id="A0AAD8J5T8"/>
<dbReference type="PANTHER" id="PTHR34835:SF90">
    <property type="entry name" value="AMINOTRANSFERASE-LIKE PLANT MOBILE DOMAIN-CONTAINING PROTEIN"/>
    <property type="match status" value="1"/>
</dbReference>
<accession>A0AAD8J5T8</accession>
<dbReference type="PANTHER" id="PTHR34835">
    <property type="entry name" value="OS07G0283600 PROTEIN-RELATED"/>
    <property type="match status" value="1"/>
</dbReference>